<organism evidence="11 12">
    <name type="scientific">Sulfitobacter geojensis</name>
    <dbReference type="NCBI Taxonomy" id="1342299"/>
    <lineage>
        <taxon>Bacteria</taxon>
        <taxon>Pseudomonadati</taxon>
        <taxon>Pseudomonadota</taxon>
        <taxon>Alphaproteobacteria</taxon>
        <taxon>Rhodobacterales</taxon>
        <taxon>Roseobacteraceae</taxon>
        <taxon>Sulfitobacter</taxon>
    </lineage>
</organism>
<dbReference type="GeneID" id="93913773"/>
<evidence type="ECO:0000256" key="6">
    <source>
        <dbReference type="ARBA" id="ARBA00022833"/>
    </source>
</evidence>
<evidence type="ECO:0000256" key="10">
    <source>
        <dbReference type="RuleBase" id="RU361274"/>
    </source>
</evidence>
<evidence type="ECO:0000256" key="5">
    <source>
        <dbReference type="ARBA" id="ARBA00022801"/>
    </source>
</evidence>
<dbReference type="Gene3D" id="3.60.140.10">
    <property type="entry name" value="CNF1/YfiH-like putative cysteine hydrolases"/>
    <property type="match status" value="1"/>
</dbReference>
<dbReference type="SUPFAM" id="SSF64438">
    <property type="entry name" value="CNF1/YfiH-like putative cysteine hydrolases"/>
    <property type="match status" value="1"/>
</dbReference>
<dbReference type="PANTHER" id="PTHR30616">
    <property type="entry name" value="UNCHARACTERIZED PROTEIN YFIH"/>
    <property type="match status" value="1"/>
</dbReference>
<dbReference type="EMBL" id="JAFBRM010000003">
    <property type="protein sequence ID" value="MBM1714538.1"/>
    <property type="molecule type" value="Genomic_DNA"/>
</dbReference>
<comment type="caution">
    <text evidence="11">The sequence shown here is derived from an EMBL/GenBank/DDBJ whole genome shotgun (WGS) entry which is preliminary data.</text>
</comment>
<comment type="catalytic activity">
    <reaction evidence="9">
        <text>S-methyl-5'-thioadenosine + phosphate = 5-(methylsulfanyl)-alpha-D-ribose 1-phosphate + adenine</text>
        <dbReference type="Rhea" id="RHEA:11852"/>
        <dbReference type="ChEBI" id="CHEBI:16708"/>
        <dbReference type="ChEBI" id="CHEBI:17509"/>
        <dbReference type="ChEBI" id="CHEBI:43474"/>
        <dbReference type="ChEBI" id="CHEBI:58533"/>
        <dbReference type="EC" id="2.4.2.28"/>
    </reaction>
    <physiologicalReaction direction="left-to-right" evidence="9">
        <dbReference type="Rhea" id="RHEA:11853"/>
    </physiologicalReaction>
</comment>
<dbReference type="AlphaFoldDB" id="A0AAE3B6S0"/>
<keyword evidence="5" id="KW-0378">Hydrolase</keyword>
<evidence type="ECO:0000256" key="7">
    <source>
        <dbReference type="ARBA" id="ARBA00047989"/>
    </source>
</evidence>
<evidence type="ECO:0000256" key="3">
    <source>
        <dbReference type="ARBA" id="ARBA00022679"/>
    </source>
</evidence>
<keyword evidence="3" id="KW-0808">Transferase</keyword>
<sequence length="251" mass="26641">MTLEILTSDHLGTTRHGFFTRRGGASSGVFAGLNCGYGSTDQTDIVHINRARVAEAMGVAADHLVGVHQIHSAAVIDVTGPMPDKPKADAMVTKTPGVALSVLSADCQPVLFADPQAGVIGAAHAGWRGALDGVLDATIDAMEGLGADRKNIAAVIGPCISQGAYEVGPEFFEDFLAQDRGFDRFFAQGKGDRMLFDLPGFGLSRLRAAGVGVAEWTRHCTYADANRFYSYRRTTHAKEADYGRLIAAITL</sequence>
<reference evidence="11 12" key="1">
    <citation type="submission" date="2021-01" db="EMBL/GenBank/DDBJ databases">
        <title>Diatom-associated Roseobacters Show Island Model of Population Structure.</title>
        <authorList>
            <person name="Qu L."/>
            <person name="Feng X."/>
            <person name="Chen Y."/>
            <person name="Li L."/>
            <person name="Wang X."/>
            <person name="Hu Z."/>
            <person name="Wang H."/>
            <person name="Luo H."/>
        </authorList>
    </citation>
    <scope>NUCLEOTIDE SEQUENCE [LARGE SCALE GENOMIC DNA]</scope>
    <source>
        <strain evidence="11 12">TR60-84</strain>
    </source>
</reference>
<protein>
    <recommendedName>
        <fullName evidence="10">Purine nucleoside phosphorylase</fullName>
    </recommendedName>
</protein>
<accession>A0AAE3B6S0</accession>
<proteinExistence type="inferred from homology"/>
<keyword evidence="4" id="KW-0479">Metal-binding</keyword>
<dbReference type="GO" id="GO:0005507">
    <property type="term" value="F:copper ion binding"/>
    <property type="evidence" value="ECO:0007669"/>
    <property type="project" value="TreeGrafter"/>
</dbReference>
<keyword evidence="12" id="KW-1185">Reference proteome</keyword>
<comment type="catalytic activity">
    <reaction evidence="7">
        <text>adenosine + H2O + H(+) = inosine + NH4(+)</text>
        <dbReference type="Rhea" id="RHEA:24408"/>
        <dbReference type="ChEBI" id="CHEBI:15377"/>
        <dbReference type="ChEBI" id="CHEBI:15378"/>
        <dbReference type="ChEBI" id="CHEBI:16335"/>
        <dbReference type="ChEBI" id="CHEBI:17596"/>
        <dbReference type="ChEBI" id="CHEBI:28938"/>
        <dbReference type="EC" id="3.5.4.4"/>
    </reaction>
    <physiologicalReaction direction="left-to-right" evidence="7">
        <dbReference type="Rhea" id="RHEA:24409"/>
    </physiologicalReaction>
</comment>
<dbReference type="Pfam" id="PF02578">
    <property type="entry name" value="Cu-oxidase_4"/>
    <property type="match status" value="1"/>
</dbReference>
<comment type="similarity">
    <text evidence="2 10">Belongs to the purine nucleoside phosphorylase YfiH/LACC1 family.</text>
</comment>
<evidence type="ECO:0000256" key="4">
    <source>
        <dbReference type="ARBA" id="ARBA00022723"/>
    </source>
</evidence>
<comment type="catalytic activity">
    <reaction evidence="8">
        <text>adenosine + phosphate = alpha-D-ribose 1-phosphate + adenine</text>
        <dbReference type="Rhea" id="RHEA:27642"/>
        <dbReference type="ChEBI" id="CHEBI:16335"/>
        <dbReference type="ChEBI" id="CHEBI:16708"/>
        <dbReference type="ChEBI" id="CHEBI:43474"/>
        <dbReference type="ChEBI" id="CHEBI:57720"/>
        <dbReference type="EC" id="2.4.2.1"/>
    </reaction>
    <physiologicalReaction direction="left-to-right" evidence="8">
        <dbReference type="Rhea" id="RHEA:27643"/>
    </physiologicalReaction>
</comment>
<dbReference type="GO" id="GO:0017061">
    <property type="term" value="F:S-methyl-5-thioadenosine phosphorylase activity"/>
    <property type="evidence" value="ECO:0007669"/>
    <property type="project" value="UniProtKB-EC"/>
</dbReference>
<comment type="catalytic activity">
    <reaction evidence="1">
        <text>inosine + phosphate = alpha-D-ribose 1-phosphate + hypoxanthine</text>
        <dbReference type="Rhea" id="RHEA:27646"/>
        <dbReference type="ChEBI" id="CHEBI:17368"/>
        <dbReference type="ChEBI" id="CHEBI:17596"/>
        <dbReference type="ChEBI" id="CHEBI:43474"/>
        <dbReference type="ChEBI" id="CHEBI:57720"/>
        <dbReference type="EC" id="2.4.2.1"/>
    </reaction>
    <physiologicalReaction direction="left-to-right" evidence="1">
        <dbReference type="Rhea" id="RHEA:27647"/>
    </physiologicalReaction>
</comment>
<dbReference type="InterPro" id="IPR038371">
    <property type="entry name" value="Cu_polyphenol_OxRdtase_sf"/>
</dbReference>
<dbReference type="CDD" id="cd16833">
    <property type="entry name" value="YfiH"/>
    <property type="match status" value="1"/>
</dbReference>
<evidence type="ECO:0000256" key="2">
    <source>
        <dbReference type="ARBA" id="ARBA00007353"/>
    </source>
</evidence>
<gene>
    <name evidence="11" type="primary">pgeF</name>
    <name evidence="11" type="ORF">JQV55_13285</name>
</gene>
<evidence type="ECO:0000313" key="12">
    <source>
        <dbReference type="Proteomes" id="UP000732193"/>
    </source>
</evidence>
<name>A0AAE3B6S0_9RHOB</name>
<evidence type="ECO:0000256" key="9">
    <source>
        <dbReference type="ARBA" id="ARBA00049893"/>
    </source>
</evidence>
<keyword evidence="6" id="KW-0862">Zinc</keyword>
<dbReference type="InterPro" id="IPR003730">
    <property type="entry name" value="Cu_polyphenol_OxRdtase"/>
</dbReference>
<evidence type="ECO:0000256" key="1">
    <source>
        <dbReference type="ARBA" id="ARBA00000553"/>
    </source>
</evidence>
<dbReference type="RefSeq" id="WP_025045732.1">
    <property type="nucleotide sequence ID" value="NZ_JACBZG010000001.1"/>
</dbReference>
<dbReference type="PANTHER" id="PTHR30616:SF2">
    <property type="entry name" value="PURINE NUCLEOSIDE PHOSPHORYLASE LACC1"/>
    <property type="match status" value="1"/>
</dbReference>
<dbReference type="GO" id="GO:0016787">
    <property type="term" value="F:hydrolase activity"/>
    <property type="evidence" value="ECO:0007669"/>
    <property type="project" value="UniProtKB-KW"/>
</dbReference>
<evidence type="ECO:0000313" key="11">
    <source>
        <dbReference type="EMBL" id="MBM1714538.1"/>
    </source>
</evidence>
<evidence type="ECO:0000256" key="8">
    <source>
        <dbReference type="ARBA" id="ARBA00048968"/>
    </source>
</evidence>
<dbReference type="Proteomes" id="UP000732193">
    <property type="component" value="Unassembled WGS sequence"/>
</dbReference>
<dbReference type="InterPro" id="IPR011324">
    <property type="entry name" value="Cytotoxic_necrot_fac-like_cat"/>
</dbReference>
<dbReference type="NCBIfam" id="TIGR00726">
    <property type="entry name" value="peptidoglycan editing factor PgeF"/>
    <property type="match status" value="1"/>
</dbReference>